<protein>
    <submittedName>
        <fullName evidence="2">Antirepressor protein</fullName>
    </submittedName>
</protein>
<dbReference type="EMBL" id="CP015600">
    <property type="protein sequence ID" value="ANF87726.1"/>
    <property type="molecule type" value="Genomic_DNA"/>
</dbReference>
<proteinExistence type="predicted"/>
<organism evidence="2 3">
    <name type="scientific">Pseudomonas antarctica</name>
    <dbReference type="NCBI Taxonomy" id="219572"/>
    <lineage>
        <taxon>Bacteria</taxon>
        <taxon>Pseudomonadati</taxon>
        <taxon>Pseudomonadota</taxon>
        <taxon>Gammaproteobacteria</taxon>
        <taxon>Pseudomonadales</taxon>
        <taxon>Pseudomonadaceae</taxon>
        <taxon>Pseudomonas</taxon>
    </lineage>
</organism>
<dbReference type="AlphaFoldDB" id="A0A172Z6F1"/>
<sequence length="283" mass="31932">MQTAQQLMPVPFYEDTVVLVGKDSEPLVAMKPIVVNMGLDWKSQHAKVTERFSSVMVEITTTGGDGKQYAMTCLPLRKLPAWLYSISPNKVKHELREKIIRYQEECDDVLWEHWSKGEHSRINPFSGAGTNVSQQIALSNHRVKLLTDLQRTRDRGSRAAIHEQIAHVSQALCLSVPEIDSIGVADLPVPDVLAEFWGALEELDAKGLKYNHSKNPSVLALNLVSLARIFLEQDIRIIFNRDLRDALKRSRQPLYMTLKTVDSAIEAGAKKCWIFSTPTQMIN</sequence>
<reference evidence="2 3" key="1">
    <citation type="submission" date="2016-05" db="EMBL/GenBank/DDBJ databases">
        <title>Complete genome sequence of Pseudomonas antarctica PAMC 27494.</title>
        <authorList>
            <person name="Lee J."/>
        </authorList>
    </citation>
    <scope>NUCLEOTIDE SEQUENCE [LARGE SCALE GENOMIC DNA]</scope>
    <source>
        <strain evidence="2 3">PAMC 27494</strain>
    </source>
</reference>
<dbReference type="STRING" id="219572.A7J50_4371"/>
<accession>A0A172Z6F1</accession>
<dbReference type="Proteomes" id="UP000077829">
    <property type="component" value="Chromosome"/>
</dbReference>
<dbReference type="KEGG" id="panr:A7J50_4371"/>
<dbReference type="RefSeq" id="WP_064453673.1">
    <property type="nucleotide sequence ID" value="NZ_CP015600.1"/>
</dbReference>
<dbReference type="PRINTS" id="PR01994">
    <property type="entry name" value="ANTIREPRESSR"/>
</dbReference>
<gene>
    <name evidence="2" type="ORF">A7J50_4371</name>
</gene>
<evidence type="ECO:0000259" key="1">
    <source>
        <dbReference type="Pfam" id="PF10547"/>
    </source>
</evidence>
<dbReference type="Pfam" id="PF10547">
    <property type="entry name" value="P22_AR_N"/>
    <property type="match status" value="1"/>
</dbReference>
<dbReference type="InterPro" id="IPR018875">
    <property type="entry name" value="Antirepressor_Ant_N"/>
</dbReference>
<evidence type="ECO:0000313" key="3">
    <source>
        <dbReference type="Proteomes" id="UP000077829"/>
    </source>
</evidence>
<evidence type="ECO:0000313" key="2">
    <source>
        <dbReference type="EMBL" id="ANF87726.1"/>
    </source>
</evidence>
<feature type="domain" description="Antirepressor protein ant N-terminal" evidence="1">
    <location>
        <begin position="10"/>
        <end position="118"/>
    </location>
</feature>
<dbReference type="PATRIC" id="fig|219572.3.peg.4493"/>
<name>A0A172Z6F1_9PSED</name>